<name>A0A2C6JT18_9APIC</name>
<protein>
    <submittedName>
        <fullName evidence="1">Uncharacterized protein</fullName>
    </submittedName>
</protein>
<proteinExistence type="predicted"/>
<dbReference type="AlphaFoldDB" id="A0A2C6JT18"/>
<gene>
    <name evidence="1" type="ORF">CSUI_007751</name>
</gene>
<sequence length="38" mass="4177">MILRNGAKGRLSVRELHGTLLATVPRCPKRVGRHGKTP</sequence>
<keyword evidence="2" id="KW-1185">Reference proteome</keyword>
<accession>A0A2C6JT18</accession>
<dbReference type="RefSeq" id="XP_067920128.1">
    <property type="nucleotide sequence ID" value="XM_068067895.1"/>
</dbReference>
<evidence type="ECO:0000313" key="1">
    <source>
        <dbReference type="EMBL" id="PHJ18421.1"/>
    </source>
</evidence>
<dbReference type="EMBL" id="MIGC01004158">
    <property type="protein sequence ID" value="PHJ18421.1"/>
    <property type="molecule type" value="Genomic_DNA"/>
</dbReference>
<comment type="caution">
    <text evidence="1">The sequence shown here is derived from an EMBL/GenBank/DDBJ whole genome shotgun (WGS) entry which is preliminary data.</text>
</comment>
<dbReference type="VEuPathDB" id="ToxoDB:CSUI_007751"/>
<feature type="non-terminal residue" evidence="1">
    <location>
        <position position="38"/>
    </location>
</feature>
<reference evidence="1 2" key="1">
    <citation type="journal article" date="2017" name="Int. J. Parasitol.">
        <title>The genome of the protozoan parasite Cystoisospora suis and a reverse vaccinology approach to identify vaccine candidates.</title>
        <authorList>
            <person name="Palmieri N."/>
            <person name="Shrestha A."/>
            <person name="Ruttkowski B."/>
            <person name="Beck T."/>
            <person name="Vogl C."/>
            <person name="Tomley F."/>
            <person name="Blake D.P."/>
            <person name="Joachim A."/>
        </authorList>
    </citation>
    <scope>NUCLEOTIDE SEQUENCE [LARGE SCALE GENOMIC DNA]</scope>
    <source>
        <strain evidence="1 2">Wien I</strain>
    </source>
</reference>
<evidence type="ECO:0000313" key="2">
    <source>
        <dbReference type="Proteomes" id="UP000221165"/>
    </source>
</evidence>
<dbReference type="Proteomes" id="UP000221165">
    <property type="component" value="Unassembled WGS sequence"/>
</dbReference>
<organism evidence="1 2">
    <name type="scientific">Cystoisospora suis</name>
    <dbReference type="NCBI Taxonomy" id="483139"/>
    <lineage>
        <taxon>Eukaryota</taxon>
        <taxon>Sar</taxon>
        <taxon>Alveolata</taxon>
        <taxon>Apicomplexa</taxon>
        <taxon>Conoidasida</taxon>
        <taxon>Coccidia</taxon>
        <taxon>Eucoccidiorida</taxon>
        <taxon>Eimeriorina</taxon>
        <taxon>Sarcocystidae</taxon>
        <taxon>Cystoisospora</taxon>
    </lineage>
</organism>
<dbReference type="GeneID" id="94431106"/>